<keyword evidence="7" id="KW-0449">Lipoprotein</keyword>
<dbReference type="Pfam" id="PF10659">
    <property type="entry name" value="Trypan_glycop_C"/>
    <property type="match status" value="1"/>
</dbReference>
<evidence type="ECO:0000256" key="2">
    <source>
        <dbReference type="ARBA" id="ARBA00004609"/>
    </source>
</evidence>
<feature type="compositionally biased region" description="Basic and acidic residues" evidence="8">
    <location>
        <begin position="214"/>
        <end position="234"/>
    </location>
</feature>
<feature type="region of interest" description="Disordered" evidence="8">
    <location>
        <begin position="201"/>
        <end position="234"/>
    </location>
</feature>
<evidence type="ECO:0000259" key="9">
    <source>
        <dbReference type="Pfam" id="PF10659"/>
    </source>
</evidence>
<evidence type="ECO:0000256" key="4">
    <source>
        <dbReference type="ARBA" id="ARBA00022622"/>
    </source>
</evidence>
<evidence type="ECO:0000256" key="8">
    <source>
        <dbReference type="SAM" id="MobiDB-lite"/>
    </source>
</evidence>
<comment type="subcellular location">
    <subcellularLocation>
        <location evidence="2">Cell membrane</location>
        <topology evidence="2">Lipid-anchor</topology>
        <topology evidence="2">GPI-anchor</topology>
    </subcellularLocation>
</comment>
<proteinExistence type="predicted"/>
<keyword evidence="5" id="KW-0472">Membrane</keyword>
<evidence type="ECO:0000256" key="6">
    <source>
        <dbReference type="ARBA" id="ARBA00023180"/>
    </source>
</evidence>
<feature type="region of interest" description="Disordered" evidence="8">
    <location>
        <begin position="20"/>
        <end position="40"/>
    </location>
</feature>
<evidence type="ECO:0000256" key="3">
    <source>
        <dbReference type="ARBA" id="ARBA00022475"/>
    </source>
</evidence>
<comment type="function">
    <text evidence="1">VSG forms a coat on the surface of the parasite. The trypanosome evades the immune response of the host by expressing a series of antigenically distinct VSGs from an estimated 1000 VSG genes.</text>
</comment>
<keyword evidence="3" id="KW-1003">Cell membrane</keyword>
<dbReference type="VEuPathDB" id="TriTrypDB:Tb427_000449500"/>
<name>A0A1J0RD02_9TRYP</name>
<evidence type="ECO:0000256" key="5">
    <source>
        <dbReference type="ARBA" id="ARBA00023136"/>
    </source>
</evidence>
<reference evidence="10" key="1">
    <citation type="submission" date="2016-08" db="EMBL/GenBank/DDBJ databases">
        <title>VSG repertoire of Trypanosoma brucei EATRO 1125.</title>
        <authorList>
            <person name="Cross G.A."/>
        </authorList>
    </citation>
    <scope>NUCLEOTIDE SEQUENCE</scope>
    <source>
        <strain evidence="10">EATRO 1125</strain>
    </source>
</reference>
<feature type="compositionally biased region" description="Basic and acidic residues" evidence="8">
    <location>
        <begin position="28"/>
        <end position="39"/>
    </location>
</feature>
<dbReference type="AlphaFoldDB" id="A0A1J0RD02"/>
<evidence type="ECO:0000256" key="1">
    <source>
        <dbReference type="ARBA" id="ARBA00002523"/>
    </source>
</evidence>
<protein>
    <submittedName>
        <fullName evidence="10">Variant surface glycoprotein 1125.5590</fullName>
    </submittedName>
</protein>
<feature type="domain" description="Trypanosome variant surface glycoprotein C-terminal" evidence="9">
    <location>
        <begin position="178"/>
        <end position="265"/>
    </location>
</feature>
<keyword evidence="6" id="KW-0325">Glycoprotein</keyword>
<dbReference type="GO" id="GO:0005886">
    <property type="term" value="C:plasma membrane"/>
    <property type="evidence" value="ECO:0007669"/>
    <property type="project" value="UniProtKB-SubCell"/>
</dbReference>
<sequence length="279" mass="31069">MTPEKAKTIHISKVTVDLYSDTTAAPAHQDRPSEREHRTANKIATLLKSIKAKMNKKPKPLSETQLKDLTSIVKAAELSRDILSEGSIDNKIAGEEKQTFTNLIKTKLGPEQDEFTRKFVTPLDSIPVNFKKGDKPGPKTIGESAATNDIPIPLAYIQGKSQRQAKAAPQTATSPVDCSTQEGKKAEECEALGCGHEKDKKKCKANGGTEPQEVEEKKEEKFPKHETDKDKCEKDTGCKWDGKECKYSSFLVNKKLSLIYSAFVSCYYFNNYRILRIIA</sequence>
<keyword evidence="4" id="KW-0336">GPI-anchor</keyword>
<dbReference type="GO" id="GO:0098552">
    <property type="term" value="C:side of membrane"/>
    <property type="evidence" value="ECO:0007669"/>
    <property type="project" value="UniProtKB-KW"/>
</dbReference>
<evidence type="ECO:0000256" key="7">
    <source>
        <dbReference type="ARBA" id="ARBA00023288"/>
    </source>
</evidence>
<accession>A0A1J0RD02</accession>
<evidence type="ECO:0000313" key="10">
    <source>
        <dbReference type="EMBL" id="APD75648.1"/>
    </source>
</evidence>
<dbReference type="InterPro" id="IPR019609">
    <property type="entry name" value="Variant_surf_glycoprt_trypan_C"/>
</dbReference>
<organism evidence="10">
    <name type="scientific">Trypanosoma brucei</name>
    <dbReference type="NCBI Taxonomy" id="5691"/>
    <lineage>
        <taxon>Eukaryota</taxon>
        <taxon>Discoba</taxon>
        <taxon>Euglenozoa</taxon>
        <taxon>Kinetoplastea</taxon>
        <taxon>Metakinetoplastina</taxon>
        <taxon>Trypanosomatida</taxon>
        <taxon>Trypanosomatidae</taxon>
        <taxon>Trypanosoma</taxon>
    </lineage>
</organism>
<dbReference type="SUPFAM" id="SSF58087">
    <property type="entry name" value="Variant surface glycoprotein (N-terminal domain)"/>
    <property type="match status" value="1"/>
</dbReference>
<dbReference type="EMBL" id="KX701692">
    <property type="protein sequence ID" value="APD75648.1"/>
    <property type="molecule type" value="Genomic_DNA"/>
</dbReference>